<accession>A0A165AA29</accession>
<dbReference type="InterPro" id="IPR056196">
    <property type="entry name" value="Mmc1_C"/>
</dbReference>
<dbReference type="OrthoDB" id="5319015at2759"/>
<name>A0A165AA29_9AGAM</name>
<protein>
    <recommendedName>
        <fullName evidence="2">Mmc1 C-terminal domain-containing protein</fullName>
    </recommendedName>
</protein>
<dbReference type="EMBL" id="KV419395">
    <property type="protein sequence ID" value="KZS98686.1"/>
    <property type="molecule type" value="Genomic_DNA"/>
</dbReference>
<proteinExistence type="predicted"/>
<feature type="coiled-coil region" evidence="1">
    <location>
        <begin position="573"/>
        <end position="600"/>
    </location>
</feature>
<evidence type="ECO:0000313" key="3">
    <source>
        <dbReference type="EMBL" id="KZS98686.1"/>
    </source>
</evidence>
<organism evidence="3 4">
    <name type="scientific">Sistotremastrum niveocremeum HHB9708</name>
    <dbReference type="NCBI Taxonomy" id="1314777"/>
    <lineage>
        <taxon>Eukaryota</taxon>
        <taxon>Fungi</taxon>
        <taxon>Dikarya</taxon>
        <taxon>Basidiomycota</taxon>
        <taxon>Agaricomycotina</taxon>
        <taxon>Agaricomycetes</taxon>
        <taxon>Sistotremastrales</taxon>
        <taxon>Sistotremastraceae</taxon>
        <taxon>Sertulicium</taxon>
        <taxon>Sertulicium niveocremeum</taxon>
    </lineage>
</organism>
<dbReference type="PANTHER" id="PTHR38644">
    <property type="entry name" value="EXPRESSED PROTEIN"/>
    <property type="match status" value="1"/>
</dbReference>
<evidence type="ECO:0000256" key="1">
    <source>
        <dbReference type="SAM" id="Coils"/>
    </source>
</evidence>
<evidence type="ECO:0000313" key="4">
    <source>
        <dbReference type="Proteomes" id="UP000076722"/>
    </source>
</evidence>
<sequence length="604" mass="67381">MALLTPSSAALIFYPSDPSSSRRSQILTLLHKTTSLLPRTLHPYGESLSLWEGALQRAWDDVNSSASRNVRIAVFSIDPSANSQDFITAFLDDPLSLTEDARTSLRERWNACPQKSIVFSYGSTDINIPEGVITIPSPWLSRLNATIVELSPEFTNPMPVLAQSDIAILLAGPFLQIDDRPMVALPNSLVLINDPHHPHLPLAKIEASLQNLHTQAIASADLSQSIQAIDQLTSRPRTSSAVESYQQLHKRSRLSSLHKILERRLLSGEPPDLSVDIGNIKLATARHVLHGSLSAIDFAVKNVEAENKASRDSVGLLRKMIWQTELSSRDQVYGEPSLVRKAVEKSEKTVRSAIDTLKWWRLPLQIDDLGPSLTRVISHAWCRDLEKHLVFHAGRLSVLQTSIRSNTQKIISSLPDPIRTPILINDVAQTTTTAHNVQPFSLASPIISRLAHLNSPVARLHSTAQKLVLSTATSSLASIAGAYLVWSVHWMQGETALAAGLFGFFIGLRRYVKKWDSAKKRWWENWTRVGEGLERDLQVRMFALFYGRLQISSQKVFEDTLNENITASPRKAADNLEQQLRHREDDLDSVKTELQSLQAQLEKL</sequence>
<evidence type="ECO:0000259" key="2">
    <source>
        <dbReference type="Pfam" id="PF23868"/>
    </source>
</evidence>
<gene>
    <name evidence="3" type="ORF">SISNIDRAFT_481395</name>
</gene>
<keyword evidence="1" id="KW-0175">Coiled coil</keyword>
<dbReference type="AlphaFoldDB" id="A0A165AA29"/>
<dbReference type="Pfam" id="PF23868">
    <property type="entry name" value="Mmc1_C"/>
    <property type="match status" value="1"/>
</dbReference>
<keyword evidence="4" id="KW-1185">Reference proteome</keyword>
<dbReference type="STRING" id="1314777.A0A165AA29"/>
<dbReference type="PANTHER" id="PTHR38644:SF1">
    <property type="entry name" value="EXPRESSED PROTEIN"/>
    <property type="match status" value="1"/>
</dbReference>
<reference evidence="3 4" key="1">
    <citation type="journal article" date="2016" name="Mol. Biol. Evol.">
        <title>Comparative Genomics of Early-Diverging Mushroom-Forming Fungi Provides Insights into the Origins of Lignocellulose Decay Capabilities.</title>
        <authorList>
            <person name="Nagy L.G."/>
            <person name="Riley R."/>
            <person name="Tritt A."/>
            <person name="Adam C."/>
            <person name="Daum C."/>
            <person name="Floudas D."/>
            <person name="Sun H."/>
            <person name="Yadav J.S."/>
            <person name="Pangilinan J."/>
            <person name="Larsson K.H."/>
            <person name="Matsuura K."/>
            <person name="Barry K."/>
            <person name="Labutti K."/>
            <person name="Kuo R."/>
            <person name="Ohm R.A."/>
            <person name="Bhattacharya S.S."/>
            <person name="Shirouzu T."/>
            <person name="Yoshinaga Y."/>
            <person name="Martin F.M."/>
            <person name="Grigoriev I.V."/>
            <person name="Hibbett D.S."/>
        </authorList>
    </citation>
    <scope>NUCLEOTIDE SEQUENCE [LARGE SCALE GENOMIC DNA]</scope>
    <source>
        <strain evidence="3 4">HHB9708</strain>
    </source>
</reference>
<feature type="domain" description="Mmc1 C-terminal" evidence="2">
    <location>
        <begin position="354"/>
        <end position="525"/>
    </location>
</feature>
<dbReference type="Proteomes" id="UP000076722">
    <property type="component" value="Unassembled WGS sequence"/>
</dbReference>